<name>A0A5B7FYD6_PORTR</name>
<dbReference type="EMBL" id="VSRR010011127">
    <property type="protein sequence ID" value="MPC52760.1"/>
    <property type="molecule type" value="Genomic_DNA"/>
</dbReference>
<evidence type="ECO:0000313" key="2">
    <source>
        <dbReference type="EMBL" id="MPC52760.1"/>
    </source>
</evidence>
<organism evidence="2 3">
    <name type="scientific">Portunus trituberculatus</name>
    <name type="common">Swimming crab</name>
    <name type="synonym">Neptunus trituberculatus</name>
    <dbReference type="NCBI Taxonomy" id="210409"/>
    <lineage>
        <taxon>Eukaryota</taxon>
        <taxon>Metazoa</taxon>
        <taxon>Ecdysozoa</taxon>
        <taxon>Arthropoda</taxon>
        <taxon>Crustacea</taxon>
        <taxon>Multicrustacea</taxon>
        <taxon>Malacostraca</taxon>
        <taxon>Eumalacostraca</taxon>
        <taxon>Eucarida</taxon>
        <taxon>Decapoda</taxon>
        <taxon>Pleocyemata</taxon>
        <taxon>Brachyura</taxon>
        <taxon>Eubrachyura</taxon>
        <taxon>Portunoidea</taxon>
        <taxon>Portunidae</taxon>
        <taxon>Portuninae</taxon>
        <taxon>Portunus</taxon>
    </lineage>
</organism>
<reference evidence="2 3" key="1">
    <citation type="submission" date="2019-05" db="EMBL/GenBank/DDBJ databases">
        <title>Another draft genome of Portunus trituberculatus and its Hox gene families provides insights of decapod evolution.</title>
        <authorList>
            <person name="Jeong J.-H."/>
            <person name="Song I."/>
            <person name="Kim S."/>
            <person name="Choi T."/>
            <person name="Kim D."/>
            <person name="Ryu S."/>
            <person name="Kim W."/>
        </authorList>
    </citation>
    <scope>NUCLEOTIDE SEQUENCE [LARGE SCALE GENOMIC DNA]</scope>
    <source>
        <tissue evidence="2">Muscle</tissue>
    </source>
</reference>
<sequence>MDQEYSQASKQPYLRGRLNQGTLGNINLCRSVSLETLPALPRLETDHLNPQEVEEDDLLSPIQ</sequence>
<gene>
    <name evidence="2" type="ORF">E2C01_046636</name>
</gene>
<dbReference type="AlphaFoldDB" id="A0A5B7FYD6"/>
<feature type="region of interest" description="Disordered" evidence="1">
    <location>
        <begin position="41"/>
        <end position="63"/>
    </location>
</feature>
<protein>
    <submittedName>
        <fullName evidence="2">Uncharacterized protein</fullName>
    </submittedName>
</protein>
<evidence type="ECO:0000313" key="3">
    <source>
        <dbReference type="Proteomes" id="UP000324222"/>
    </source>
</evidence>
<feature type="compositionally biased region" description="Acidic residues" evidence="1">
    <location>
        <begin position="52"/>
        <end position="63"/>
    </location>
</feature>
<keyword evidence="3" id="KW-1185">Reference proteome</keyword>
<dbReference type="Proteomes" id="UP000324222">
    <property type="component" value="Unassembled WGS sequence"/>
</dbReference>
<proteinExistence type="predicted"/>
<comment type="caution">
    <text evidence="2">The sequence shown here is derived from an EMBL/GenBank/DDBJ whole genome shotgun (WGS) entry which is preliminary data.</text>
</comment>
<accession>A0A5B7FYD6</accession>
<evidence type="ECO:0000256" key="1">
    <source>
        <dbReference type="SAM" id="MobiDB-lite"/>
    </source>
</evidence>